<evidence type="ECO:0000313" key="3">
    <source>
        <dbReference type="Proteomes" id="UP000095751"/>
    </source>
</evidence>
<dbReference type="InParanoid" id="A0A1E7FYJ6"/>
<evidence type="ECO:0008006" key="4">
    <source>
        <dbReference type="Google" id="ProtNLM"/>
    </source>
</evidence>
<feature type="region of interest" description="Disordered" evidence="1">
    <location>
        <begin position="101"/>
        <end position="123"/>
    </location>
</feature>
<dbReference type="KEGG" id="fcy:FRACYDRAFT_233389"/>
<feature type="compositionally biased region" description="Acidic residues" evidence="1">
    <location>
        <begin position="105"/>
        <end position="120"/>
    </location>
</feature>
<dbReference type="InterPro" id="IPR050188">
    <property type="entry name" value="RluA_PseudoU_synthase"/>
</dbReference>
<dbReference type="Proteomes" id="UP000095751">
    <property type="component" value="Unassembled WGS sequence"/>
</dbReference>
<dbReference type="AlphaFoldDB" id="A0A1E7FYJ6"/>
<dbReference type="GO" id="GO:0000455">
    <property type="term" value="P:enzyme-directed rRNA pseudouridine synthesis"/>
    <property type="evidence" value="ECO:0007669"/>
    <property type="project" value="TreeGrafter"/>
</dbReference>
<reference evidence="2 3" key="1">
    <citation type="submission" date="2016-09" db="EMBL/GenBank/DDBJ databases">
        <title>Extensive genetic diversity and differential bi-allelic expression allows diatom success in the polar Southern Ocean.</title>
        <authorList>
            <consortium name="DOE Joint Genome Institute"/>
            <person name="Mock T."/>
            <person name="Otillar R.P."/>
            <person name="Strauss J."/>
            <person name="Dupont C."/>
            <person name="Frickenhaus S."/>
            <person name="Maumus F."/>
            <person name="Mcmullan M."/>
            <person name="Sanges R."/>
            <person name="Schmutz J."/>
            <person name="Toseland A."/>
            <person name="Valas R."/>
            <person name="Veluchamy A."/>
            <person name="Ward B.J."/>
            <person name="Allen A."/>
            <person name="Barry K."/>
            <person name="Falciatore A."/>
            <person name="Ferrante M."/>
            <person name="Fortunato A.E."/>
            <person name="Gloeckner G."/>
            <person name="Gruber A."/>
            <person name="Hipkin R."/>
            <person name="Janech M."/>
            <person name="Kroth P."/>
            <person name="Leese F."/>
            <person name="Lindquist E."/>
            <person name="Lyon B.R."/>
            <person name="Martin J."/>
            <person name="Mayer C."/>
            <person name="Parker M."/>
            <person name="Quesneville H."/>
            <person name="Raymond J."/>
            <person name="Uhlig C."/>
            <person name="Valentin K.U."/>
            <person name="Worden A.Z."/>
            <person name="Armbrust E.V."/>
            <person name="Bowler C."/>
            <person name="Green B."/>
            <person name="Moulton V."/>
            <person name="Van Oosterhout C."/>
            <person name="Grigoriev I."/>
        </authorList>
    </citation>
    <scope>NUCLEOTIDE SEQUENCE [LARGE SCALE GENOMIC DNA]</scope>
    <source>
        <strain evidence="2 3">CCMP1102</strain>
    </source>
</reference>
<dbReference type="EMBL" id="KV784353">
    <property type="protein sequence ID" value="OEU23220.1"/>
    <property type="molecule type" value="Genomic_DNA"/>
</dbReference>
<name>A0A1E7FYJ6_9STRA</name>
<gene>
    <name evidence="2" type="ORF">FRACYDRAFT_233389</name>
</gene>
<dbReference type="PANTHER" id="PTHR21600">
    <property type="entry name" value="MITOCHONDRIAL RNA PSEUDOURIDINE SYNTHASE"/>
    <property type="match status" value="1"/>
</dbReference>
<dbReference type="GO" id="GO:0003723">
    <property type="term" value="F:RNA binding"/>
    <property type="evidence" value="ECO:0007669"/>
    <property type="project" value="InterPro"/>
</dbReference>
<dbReference type="OrthoDB" id="42077at2759"/>
<evidence type="ECO:0000313" key="2">
    <source>
        <dbReference type="EMBL" id="OEU23220.1"/>
    </source>
</evidence>
<sequence length="561" mass="62525">MKNKDKNEDKNEIEEKRWINSIQIPLTKNQNQNQQPTIIPVLQLVGLKSSTRTIFARIQHTTIRSPHNNNKIDDDDDEVSHHRCCCFRVEDILDKVMERIRNDNDDGDNNDDNESVEEQEAVPSTRTLLELGSVWVLNPSNTDRPQNKPIDNGTENVLYQYQRYQRQMSIDSRGSSISSSSSKKQNDCYASLPQRLDTETSGLLIISTSSQFASYICKLLEQKTLAIPLTIPPTMISSTSTSTSTSTNIPVIQKRYKCLVGFNTKEIWDTIKTNYQICGRIVEHYVDVHSKAPKTFVTPVAVTTTTAPPNDTTTASASKWLSCQLRILTITPPISTSSISRSSTSTSNSTTTPTTTTSTSTSTSINVISKFGFVVYKYVAELEIELLTGRTHQIRGQLAALGCPIIGDPLYGGSGRGSGNGNDRNGKHHQLSLLQQSRGTTHNSTVKNKMALQCCQLSFTFENDNINDKKKKEKNTSKKKKKLLSKMLIDKEGNYNKAVGNANATATTNGSARSRDEQMTIQIHQEECSSNNSSNNSNSKSNLFHFRLDSAWWSDDIACSR</sequence>
<keyword evidence="3" id="KW-1185">Reference proteome</keyword>
<dbReference type="Gene3D" id="3.30.2350.10">
    <property type="entry name" value="Pseudouridine synthase"/>
    <property type="match status" value="1"/>
</dbReference>
<dbReference type="InterPro" id="IPR020103">
    <property type="entry name" value="PsdUridine_synth_cat_dom_sf"/>
</dbReference>
<dbReference type="PANTHER" id="PTHR21600:SF52">
    <property type="entry name" value="PSEUDOURIDINE SYNTHASE RSUA_RLUA-LIKE DOMAIN-CONTAINING PROTEIN"/>
    <property type="match status" value="1"/>
</dbReference>
<proteinExistence type="predicted"/>
<organism evidence="2 3">
    <name type="scientific">Fragilariopsis cylindrus CCMP1102</name>
    <dbReference type="NCBI Taxonomy" id="635003"/>
    <lineage>
        <taxon>Eukaryota</taxon>
        <taxon>Sar</taxon>
        <taxon>Stramenopiles</taxon>
        <taxon>Ochrophyta</taxon>
        <taxon>Bacillariophyta</taxon>
        <taxon>Bacillariophyceae</taxon>
        <taxon>Bacillariophycidae</taxon>
        <taxon>Bacillariales</taxon>
        <taxon>Bacillariaceae</taxon>
        <taxon>Fragilariopsis</taxon>
    </lineage>
</organism>
<evidence type="ECO:0000256" key="1">
    <source>
        <dbReference type="SAM" id="MobiDB-lite"/>
    </source>
</evidence>
<dbReference type="SUPFAM" id="SSF55120">
    <property type="entry name" value="Pseudouridine synthase"/>
    <property type="match status" value="1"/>
</dbReference>
<accession>A0A1E7FYJ6</accession>
<feature type="region of interest" description="Disordered" evidence="1">
    <location>
        <begin position="336"/>
        <end position="361"/>
    </location>
</feature>
<protein>
    <recommendedName>
        <fullName evidence="4">Pseudouridine synthase RsuA/RluA-like domain-containing protein</fullName>
    </recommendedName>
</protein>
<dbReference type="GO" id="GO:0009982">
    <property type="term" value="F:pseudouridine synthase activity"/>
    <property type="evidence" value="ECO:0007669"/>
    <property type="project" value="InterPro"/>
</dbReference>